<feature type="domain" description="Phage tail assembly chaperone-like" evidence="1">
    <location>
        <begin position="47"/>
        <end position="113"/>
    </location>
</feature>
<dbReference type="InterPro" id="IPR031893">
    <property type="entry name" value="Phage_tail_APC"/>
</dbReference>
<reference evidence="2" key="1">
    <citation type="journal article" date="2020" name="Microorganisms">
        <title>Reliable Identification of Environmental Pseudomonas Isolates Using the rpoD Gene.</title>
        <authorList>
            <consortium name="The Broad Institute Genome Sequencing Platform"/>
            <person name="Girard L."/>
            <person name="Lood C."/>
            <person name="Rokni-Zadeh H."/>
            <person name="van Noort V."/>
            <person name="Lavigne R."/>
            <person name="De Mot R."/>
        </authorList>
    </citation>
    <scope>NUCLEOTIDE SEQUENCE [LARGE SCALE GENOMIC DNA]</scope>
    <source>
        <strain evidence="2">SWRI145</strain>
    </source>
</reference>
<sequence>MSFAICVDRPAFRAVSGPDDVGPGEYWSQFPLDNVPLLSGAEEAALQERVWRDSALSSALWLRERHRDQLEIEHPTTLTQEQFTSLLVYMQALRDWPQSPDFPNSDHRPIAPDWIETQIR</sequence>
<evidence type="ECO:0000313" key="3">
    <source>
        <dbReference type="EMBL" id="QXH82655.1"/>
    </source>
</evidence>
<evidence type="ECO:0000259" key="1">
    <source>
        <dbReference type="Pfam" id="PF16778"/>
    </source>
</evidence>
<protein>
    <submittedName>
        <fullName evidence="3">Phage tail assembly chaperone</fullName>
    </submittedName>
</protein>
<dbReference type="EMBL" id="JABWQF010000001">
    <property type="protein sequence ID" value="MBC3290199.1"/>
    <property type="molecule type" value="Genomic_DNA"/>
</dbReference>
<proteinExistence type="predicted"/>
<dbReference type="KEGG" id="ptrt:HU722_0022085"/>
<reference evidence="3" key="2">
    <citation type="submission" date="2021-06" db="EMBL/GenBank/DDBJ databases">
        <title>Updating the genus Pseudomonas: Description of 43 new species and partition of the Pseudomonas putida group.</title>
        <authorList>
            <person name="Girard L."/>
            <person name="Lood C."/>
            <person name="Vandamme P."/>
            <person name="Rokni-Zadeh H."/>
            <person name="van Noort V."/>
            <person name="Hofte M."/>
            <person name="Lavigne R."/>
            <person name="De Mot R."/>
        </authorList>
    </citation>
    <scope>NUCLEOTIDE SEQUENCE</scope>
    <source>
        <strain evidence="3">SWRI145</strain>
    </source>
</reference>
<evidence type="ECO:0000313" key="2">
    <source>
        <dbReference type="EMBL" id="MBC3290199.1"/>
    </source>
</evidence>
<dbReference type="AlphaFoldDB" id="A0A8H9YKV8"/>
<accession>A0A8H9YKV8</accession>
<evidence type="ECO:0000313" key="4">
    <source>
        <dbReference type="Proteomes" id="UP000615613"/>
    </source>
</evidence>
<dbReference type="Pfam" id="PF16778">
    <property type="entry name" value="Phage_tail_APC"/>
    <property type="match status" value="1"/>
</dbReference>
<dbReference type="EMBL" id="CP077084">
    <property type="protein sequence ID" value="QXH82655.1"/>
    <property type="molecule type" value="Genomic_DNA"/>
</dbReference>
<keyword evidence="4" id="KW-1185">Reference proteome</keyword>
<gene>
    <name evidence="3" type="ORF">HU722_0022085</name>
    <name evidence="2" type="ORF">HU722_01540</name>
</gene>
<name>A0A8H9YKV8_9PSED</name>
<dbReference type="Proteomes" id="UP000615613">
    <property type="component" value="Chromosome"/>
</dbReference>
<dbReference type="RefSeq" id="WP_186754469.1">
    <property type="nucleotide sequence ID" value="NZ_CP077084.1"/>
</dbReference>
<organism evidence="2">
    <name type="scientific">Pseudomonas tritici</name>
    <dbReference type="NCBI Taxonomy" id="2745518"/>
    <lineage>
        <taxon>Bacteria</taxon>
        <taxon>Pseudomonadati</taxon>
        <taxon>Pseudomonadota</taxon>
        <taxon>Gammaproteobacteria</taxon>
        <taxon>Pseudomonadales</taxon>
        <taxon>Pseudomonadaceae</taxon>
        <taxon>Pseudomonas</taxon>
    </lineage>
</organism>